<evidence type="ECO:0000313" key="2">
    <source>
        <dbReference type="EMBL" id="KAK4433039.1"/>
    </source>
</evidence>
<organism evidence="2 3">
    <name type="scientific">Sesamum alatum</name>
    <dbReference type="NCBI Taxonomy" id="300844"/>
    <lineage>
        <taxon>Eukaryota</taxon>
        <taxon>Viridiplantae</taxon>
        <taxon>Streptophyta</taxon>
        <taxon>Embryophyta</taxon>
        <taxon>Tracheophyta</taxon>
        <taxon>Spermatophyta</taxon>
        <taxon>Magnoliopsida</taxon>
        <taxon>eudicotyledons</taxon>
        <taxon>Gunneridae</taxon>
        <taxon>Pentapetalae</taxon>
        <taxon>asterids</taxon>
        <taxon>lamiids</taxon>
        <taxon>Lamiales</taxon>
        <taxon>Pedaliaceae</taxon>
        <taxon>Sesamum</taxon>
    </lineage>
</organism>
<accession>A0AAE2CT07</accession>
<feature type="compositionally biased region" description="Low complexity" evidence="1">
    <location>
        <begin position="163"/>
        <end position="172"/>
    </location>
</feature>
<dbReference type="Proteomes" id="UP001293254">
    <property type="component" value="Unassembled WGS sequence"/>
</dbReference>
<dbReference type="EMBL" id="JACGWO010000003">
    <property type="protein sequence ID" value="KAK4433039.1"/>
    <property type="molecule type" value="Genomic_DNA"/>
</dbReference>
<evidence type="ECO:0000256" key="1">
    <source>
        <dbReference type="SAM" id="MobiDB-lite"/>
    </source>
</evidence>
<evidence type="ECO:0000313" key="3">
    <source>
        <dbReference type="Proteomes" id="UP001293254"/>
    </source>
</evidence>
<keyword evidence="3" id="KW-1185">Reference proteome</keyword>
<sequence length="184" mass="19950">MIVQDDGLTNAVNTFCDSANERLGELSKKLFANYEEVEKWSSVYEALGKVPGIDLNDQILLSDRLVKNPKKMDLFFSLPEDARARMIRLMLDEPTTCSIGNCALIGPSSFSPSESASSLDMATGSLGPCSGRPDENMAKSSFQSGSPTKRLCYRNSVAGEGVPELPELVVPELPGPEDFVEGRP</sequence>
<feature type="region of interest" description="Disordered" evidence="1">
    <location>
        <begin position="115"/>
        <end position="149"/>
    </location>
</feature>
<protein>
    <submittedName>
        <fullName evidence="2">Uncharacterized protein</fullName>
    </submittedName>
</protein>
<gene>
    <name evidence="2" type="ORF">Salat_1066100</name>
</gene>
<reference evidence="2" key="1">
    <citation type="submission" date="2020-06" db="EMBL/GenBank/DDBJ databases">
        <authorList>
            <person name="Li T."/>
            <person name="Hu X."/>
            <person name="Zhang T."/>
            <person name="Song X."/>
            <person name="Zhang H."/>
            <person name="Dai N."/>
            <person name="Sheng W."/>
            <person name="Hou X."/>
            <person name="Wei L."/>
        </authorList>
    </citation>
    <scope>NUCLEOTIDE SEQUENCE</scope>
    <source>
        <strain evidence="2">3651</strain>
        <tissue evidence="2">Leaf</tissue>
    </source>
</reference>
<feature type="compositionally biased region" description="Polar residues" evidence="1">
    <location>
        <begin position="138"/>
        <end position="147"/>
    </location>
</feature>
<feature type="region of interest" description="Disordered" evidence="1">
    <location>
        <begin position="163"/>
        <end position="184"/>
    </location>
</feature>
<comment type="caution">
    <text evidence="2">The sequence shown here is derived from an EMBL/GenBank/DDBJ whole genome shotgun (WGS) entry which is preliminary data.</text>
</comment>
<proteinExistence type="predicted"/>
<reference evidence="2" key="2">
    <citation type="journal article" date="2024" name="Plant">
        <title>Genomic evolution and insights into agronomic trait innovations of Sesamum species.</title>
        <authorList>
            <person name="Miao H."/>
            <person name="Wang L."/>
            <person name="Qu L."/>
            <person name="Liu H."/>
            <person name="Sun Y."/>
            <person name="Le M."/>
            <person name="Wang Q."/>
            <person name="Wei S."/>
            <person name="Zheng Y."/>
            <person name="Lin W."/>
            <person name="Duan Y."/>
            <person name="Cao H."/>
            <person name="Xiong S."/>
            <person name="Wang X."/>
            <person name="Wei L."/>
            <person name="Li C."/>
            <person name="Ma Q."/>
            <person name="Ju M."/>
            <person name="Zhao R."/>
            <person name="Li G."/>
            <person name="Mu C."/>
            <person name="Tian Q."/>
            <person name="Mei H."/>
            <person name="Zhang T."/>
            <person name="Gao T."/>
            <person name="Zhang H."/>
        </authorList>
    </citation>
    <scope>NUCLEOTIDE SEQUENCE</scope>
    <source>
        <strain evidence="2">3651</strain>
    </source>
</reference>
<name>A0AAE2CT07_9LAMI</name>
<dbReference type="AlphaFoldDB" id="A0AAE2CT07"/>